<evidence type="ECO:0000313" key="3">
    <source>
        <dbReference type="Proteomes" id="UP000837857"/>
    </source>
</evidence>
<reference evidence="2" key="1">
    <citation type="submission" date="2022-03" db="EMBL/GenBank/DDBJ databases">
        <authorList>
            <person name="Martin H S."/>
        </authorList>
    </citation>
    <scope>NUCLEOTIDE SEQUENCE</scope>
</reference>
<dbReference type="Proteomes" id="UP000837857">
    <property type="component" value="Chromosome 14"/>
</dbReference>
<proteinExistence type="predicted"/>
<evidence type="ECO:0000313" key="2">
    <source>
        <dbReference type="EMBL" id="CAH2042561.1"/>
    </source>
</evidence>
<dbReference type="EMBL" id="OW152826">
    <property type="protein sequence ID" value="CAH2042561.1"/>
    <property type="molecule type" value="Genomic_DNA"/>
</dbReference>
<feature type="non-terminal residue" evidence="2">
    <location>
        <position position="259"/>
    </location>
</feature>
<feature type="signal peptide" evidence="1">
    <location>
        <begin position="1"/>
        <end position="16"/>
    </location>
</feature>
<keyword evidence="3" id="KW-1185">Reference proteome</keyword>
<accession>A0ABN8HWP9</accession>
<evidence type="ECO:0000256" key="1">
    <source>
        <dbReference type="SAM" id="SignalP"/>
    </source>
</evidence>
<name>A0ABN8HWP9_9NEOP</name>
<keyword evidence="1" id="KW-0732">Signal</keyword>
<organism evidence="2 3">
    <name type="scientific">Iphiclides podalirius</name>
    <name type="common">scarce swallowtail</name>
    <dbReference type="NCBI Taxonomy" id="110791"/>
    <lineage>
        <taxon>Eukaryota</taxon>
        <taxon>Metazoa</taxon>
        <taxon>Ecdysozoa</taxon>
        <taxon>Arthropoda</taxon>
        <taxon>Hexapoda</taxon>
        <taxon>Insecta</taxon>
        <taxon>Pterygota</taxon>
        <taxon>Neoptera</taxon>
        <taxon>Endopterygota</taxon>
        <taxon>Lepidoptera</taxon>
        <taxon>Glossata</taxon>
        <taxon>Ditrysia</taxon>
        <taxon>Papilionoidea</taxon>
        <taxon>Papilionidae</taxon>
        <taxon>Papilioninae</taxon>
        <taxon>Iphiclides</taxon>
    </lineage>
</organism>
<sequence>MKFFAVFAAVLALAAGAPWSWTLEELSSALQNPETNPEYLPYLEHALNQIMENIYAGNPVTPVAVVMPTTTTWTLEELSAALEDPTTNPALVPYLESALNEIMHALHSGQQISSIPVVIPVGLTPVQVEAPVGPAPAPVSPVIPTPVVPTPVIPTPVVPTPVLPVAPESPAAPAPSSPLVQIIVNIKQQQQIGSKPVLNEIEPTPVTVVEEAENIDVNPVDVIAIQPPQINPVDVIAVLPPQVNPIDAIAPLPVEMPMH</sequence>
<gene>
    <name evidence="2" type="ORF">IPOD504_LOCUS3916</name>
</gene>
<feature type="chain" id="PRO_5046021107" evidence="1">
    <location>
        <begin position="17"/>
        <end position="259"/>
    </location>
</feature>
<protein>
    <submittedName>
        <fullName evidence="2">Uncharacterized protein</fullName>
    </submittedName>
</protein>